<evidence type="ECO:0008006" key="3">
    <source>
        <dbReference type="Google" id="ProtNLM"/>
    </source>
</evidence>
<reference evidence="1" key="1">
    <citation type="journal article" date="2022" name="Int. J. Mol. Sci.">
        <title>Draft Genome of Tanacetum Coccineum: Genomic Comparison of Closely Related Tanacetum-Family Plants.</title>
        <authorList>
            <person name="Yamashiro T."/>
            <person name="Shiraishi A."/>
            <person name="Nakayama K."/>
            <person name="Satake H."/>
        </authorList>
    </citation>
    <scope>NUCLEOTIDE SEQUENCE</scope>
</reference>
<reference evidence="1" key="2">
    <citation type="submission" date="2022-01" db="EMBL/GenBank/DDBJ databases">
        <authorList>
            <person name="Yamashiro T."/>
            <person name="Shiraishi A."/>
            <person name="Satake H."/>
            <person name="Nakayama K."/>
        </authorList>
    </citation>
    <scope>NUCLEOTIDE SEQUENCE</scope>
</reference>
<keyword evidence="2" id="KW-1185">Reference proteome</keyword>
<name>A0ABQ5CEF6_9ASTR</name>
<proteinExistence type="predicted"/>
<dbReference type="Proteomes" id="UP001151760">
    <property type="component" value="Unassembled WGS sequence"/>
</dbReference>
<evidence type="ECO:0000313" key="2">
    <source>
        <dbReference type="Proteomes" id="UP001151760"/>
    </source>
</evidence>
<organism evidence="1 2">
    <name type="scientific">Tanacetum coccineum</name>
    <dbReference type="NCBI Taxonomy" id="301880"/>
    <lineage>
        <taxon>Eukaryota</taxon>
        <taxon>Viridiplantae</taxon>
        <taxon>Streptophyta</taxon>
        <taxon>Embryophyta</taxon>
        <taxon>Tracheophyta</taxon>
        <taxon>Spermatophyta</taxon>
        <taxon>Magnoliopsida</taxon>
        <taxon>eudicotyledons</taxon>
        <taxon>Gunneridae</taxon>
        <taxon>Pentapetalae</taxon>
        <taxon>asterids</taxon>
        <taxon>campanulids</taxon>
        <taxon>Asterales</taxon>
        <taxon>Asteraceae</taxon>
        <taxon>Asteroideae</taxon>
        <taxon>Anthemideae</taxon>
        <taxon>Anthemidinae</taxon>
        <taxon>Tanacetum</taxon>
    </lineage>
</organism>
<sequence length="90" mass="10082">MLPVARQCSYKEFMSSQPINFKGTEGAVALICWFERTESGFPVETVSKMQDHARAPYRVSPSEIADYDYEIHYHPGKANVVADAIPKSEG</sequence>
<dbReference type="EMBL" id="BQNB010014214">
    <property type="protein sequence ID" value="GJT25436.1"/>
    <property type="molecule type" value="Genomic_DNA"/>
</dbReference>
<protein>
    <recommendedName>
        <fullName evidence="3">Reverse transcriptase domain-containing protein</fullName>
    </recommendedName>
</protein>
<gene>
    <name evidence="1" type="ORF">Tco_0895373</name>
</gene>
<evidence type="ECO:0000313" key="1">
    <source>
        <dbReference type="EMBL" id="GJT25436.1"/>
    </source>
</evidence>
<accession>A0ABQ5CEF6</accession>
<comment type="caution">
    <text evidence="1">The sequence shown here is derived from an EMBL/GenBank/DDBJ whole genome shotgun (WGS) entry which is preliminary data.</text>
</comment>